<gene>
    <name evidence="1" type="ORF">KZJ38_34305</name>
</gene>
<sequence length="109" mass="12560">MQEFVIRSFPAHCRDRQSVRVMRAVRGDFTASMRLAYFQFALETVMMSIARLVVTLRPAFRFMAPSTGAAPAEMVQAHHEANVDDIDRLRAFEMERVRRNPASLLSPRF</sequence>
<dbReference type="EMBL" id="CP080096">
    <property type="protein sequence ID" value="QYD72029.1"/>
    <property type="molecule type" value="Genomic_DNA"/>
</dbReference>
<proteinExistence type="predicted"/>
<evidence type="ECO:0000313" key="2">
    <source>
        <dbReference type="Proteomes" id="UP000826462"/>
    </source>
</evidence>
<protein>
    <submittedName>
        <fullName evidence="1">Uncharacterized protein</fullName>
    </submittedName>
</protein>
<organism evidence="1 2">
    <name type="scientific">Paraburkholderia edwinii</name>
    <dbReference type="NCBI Taxonomy" id="2861782"/>
    <lineage>
        <taxon>Bacteria</taxon>
        <taxon>Pseudomonadati</taxon>
        <taxon>Pseudomonadota</taxon>
        <taxon>Betaproteobacteria</taxon>
        <taxon>Burkholderiales</taxon>
        <taxon>Burkholderiaceae</taxon>
        <taxon>Paraburkholderia</taxon>
    </lineage>
</organism>
<dbReference type="RefSeq" id="WP_219801457.1">
    <property type="nucleotide sequence ID" value="NZ_CP080096.1"/>
</dbReference>
<name>A0ABX8USM0_9BURK</name>
<evidence type="ECO:0000313" key="1">
    <source>
        <dbReference type="EMBL" id="QYD72029.1"/>
    </source>
</evidence>
<dbReference type="Proteomes" id="UP000826462">
    <property type="component" value="Chromosome 2"/>
</dbReference>
<reference evidence="1 2" key="1">
    <citation type="submission" date="2021-07" db="EMBL/GenBank/DDBJ databases">
        <title>Paraburkholderia edwinii protects Aspergillus sp. from phenazines by acting as a toxin sponge.</title>
        <authorList>
            <person name="Dahlstrom K.M."/>
            <person name="Newman D.K."/>
        </authorList>
    </citation>
    <scope>NUCLEOTIDE SEQUENCE [LARGE SCALE GENOMIC DNA]</scope>
    <source>
        <strain evidence="1 2">Pe01</strain>
    </source>
</reference>
<accession>A0ABX8USM0</accession>
<keyword evidence="2" id="KW-1185">Reference proteome</keyword>